<reference evidence="10 11" key="1">
    <citation type="submission" date="2016-09" db="EMBL/GenBank/DDBJ databases">
        <title>Extensive genetic diversity and differential bi-allelic expression allows diatom success in the polar Southern Ocean.</title>
        <authorList>
            <consortium name="DOE Joint Genome Institute"/>
            <person name="Mock T."/>
            <person name="Otillar R.P."/>
            <person name="Strauss J."/>
            <person name="Dupont C."/>
            <person name="Frickenhaus S."/>
            <person name="Maumus F."/>
            <person name="Mcmullan M."/>
            <person name="Sanges R."/>
            <person name="Schmutz J."/>
            <person name="Toseland A."/>
            <person name="Valas R."/>
            <person name="Veluchamy A."/>
            <person name="Ward B.J."/>
            <person name="Allen A."/>
            <person name="Barry K."/>
            <person name="Falciatore A."/>
            <person name="Ferrante M."/>
            <person name="Fortunato A.E."/>
            <person name="Gloeckner G."/>
            <person name="Gruber A."/>
            <person name="Hipkin R."/>
            <person name="Janech M."/>
            <person name="Kroth P."/>
            <person name="Leese F."/>
            <person name="Lindquist E."/>
            <person name="Lyon B.R."/>
            <person name="Martin J."/>
            <person name="Mayer C."/>
            <person name="Parker M."/>
            <person name="Quesneville H."/>
            <person name="Raymond J."/>
            <person name="Uhlig C."/>
            <person name="Valentin K.U."/>
            <person name="Worden A.Z."/>
            <person name="Armbrust E.V."/>
            <person name="Bowler C."/>
            <person name="Green B."/>
            <person name="Moulton V."/>
            <person name="Van Oosterhout C."/>
            <person name="Grigoriev I."/>
        </authorList>
    </citation>
    <scope>NUCLEOTIDE SEQUENCE [LARGE SCALE GENOMIC DNA]</scope>
    <source>
        <strain evidence="10 11">CCMP1102</strain>
    </source>
</reference>
<evidence type="ECO:0000256" key="8">
    <source>
        <dbReference type="SAM" id="MobiDB-lite"/>
    </source>
</evidence>
<dbReference type="InterPro" id="IPR021715">
    <property type="entry name" value="Slu7_dom"/>
</dbReference>
<dbReference type="PANTHER" id="PTHR12942">
    <property type="entry name" value="STEP II SPLICING FACTOR SLU7"/>
    <property type="match status" value="1"/>
</dbReference>
<keyword evidence="6 7" id="KW-0539">Nucleus</keyword>
<evidence type="ECO:0000256" key="2">
    <source>
        <dbReference type="ARBA" id="ARBA00007203"/>
    </source>
</evidence>
<feature type="domain" description="Pre-mRNA-splicing factor SLU7" evidence="9">
    <location>
        <begin position="2"/>
        <end position="202"/>
    </location>
</feature>
<dbReference type="OrthoDB" id="249612at2759"/>
<comment type="similarity">
    <text evidence="2 7">Belongs to the SLU7 family.</text>
</comment>
<dbReference type="Proteomes" id="UP000095751">
    <property type="component" value="Unassembled WGS sequence"/>
</dbReference>
<keyword evidence="5 7" id="KW-0508">mRNA splicing</keyword>
<evidence type="ECO:0000256" key="1">
    <source>
        <dbReference type="ARBA" id="ARBA00004123"/>
    </source>
</evidence>
<proteinExistence type="inferred from homology"/>
<sequence>MKVTARNLRIREDTAKYLRNLDTNSAYYDPKSRSMRDNPNPEVAPEELQFAGDNFARISGDAVQLAQTQLFAWDAADKGVSELHPQANPSQAELMKKKFTTKSADIQLQKKKKVLDKYGGGEYLDGSGGLADAIEEKNYSSVKASNVEERKIRFGVSTTTEEYSRDGRLLKGPAGKANKMVAQKSKYEEDILTNGHTTVWGSFFHMGAFSWGYADDHSLIRNSYCTGDAGRRANIEANEMRYGTGVAGSAALAQARGMLKALPKNTNSNGSKNLMEPPSSRSKLYGEADQKAEIDKDKVKEALEKFKREEKTMKGDGNKRKYNSMNAEVDVTAEEMEAYRLRKDNTSDPMAKIGSDEVLDYK</sequence>
<comment type="subunit">
    <text evidence="7">Associated with the spliceosome.</text>
</comment>
<evidence type="ECO:0000256" key="5">
    <source>
        <dbReference type="ARBA" id="ARBA00023187"/>
    </source>
</evidence>
<protein>
    <recommendedName>
        <fullName evidence="7">Pre-mRNA-splicing factor SLU7</fullName>
    </recommendedName>
</protein>
<evidence type="ECO:0000313" key="10">
    <source>
        <dbReference type="EMBL" id="OEU17616.1"/>
    </source>
</evidence>
<dbReference type="AlphaFoldDB" id="A0A1E7FHF4"/>
<evidence type="ECO:0000256" key="3">
    <source>
        <dbReference type="ARBA" id="ARBA00022664"/>
    </source>
</evidence>
<dbReference type="PANTHER" id="PTHR12942:SF2">
    <property type="entry name" value="PRE-MRNA-SPLICING FACTOR SLU7"/>
    <property type="match status" value="1"/>
</dbReference>
<name>A0A1E7FHF4_9STRA</name>
<organism evidence="10 11">
    <name type="scientific">Fragilariopsis cylindrus CCMP1102</name>
    <dbReference type="NCBI Taxonomy" id="635003"/>
    <lineage>
        <taxon>Eukaryota</taxon>
        <taxon>Sar</taxon>
        <taxon>Stramenopiles</taxon>
        <taxon>Ochrophyta</taxon>
        <taxon>Bacillariophyta</taxon>
        <taxon>Bacillariophyceae</taxon>
        <taxon>Bacillariophycidae</taxon>
        <taxon>Bacillariales</taxon>
        <taxon>Bacillariaceae</taxon>
        <taxon>Fragilariopsis</taxon>
    </lineage>
</organism>
<accession>A0A1E7FHF4</accession>
<dbReference type="GO" id="GO:0030628">
    <property type="term" value="F:pre-mRNA 3'-splice site binding"/>
    <property type="evidence" value="ECO:0007669"/>
    <property type="project" value="UniProtKB-UniRule"/>
</dbReference>
<evidence type="ECO:0000256" key="4">
    <source>
        <dbReference type="ARBA" id="ARBA00022728"/>
    </source>
</evidence>
<evidence type="ECO:0000259" key="9">
    <source>
        <dbReference type="Pfam" id="PF11708"/>
    </source>
</evidence>
<keyword evidence="3 7" id="KW-0507">mRNA processing</keyword>
<keyword evidence="4 7" id="KW-0747">Spliceosome</keyword>
<comment type="subcellular location">
    <subcellularLocation>
        <location evidence="1 7">Nucleus</location>
    </subcellularLocation>
</comment>
<dbReference type="EMBL" id="KV784357">
    <property type="protein sequence ID" value="OEU17616.1"/>
    <property type="molecule type" value="Genomic_DNA"/>
</dbReference>
<feature type="region of interest" description="Disordered" evidence="8">
    <location>
        <begin position="264"/>
        <end position="291"/>
    </location>
</feature>
<dbReference type="InParanoid" id="A0A1E7FHF4"/>
<comment type="function">
    <text evidence="7">Involved in pre-mRNA splicing.</text>
</comment>
<dbReference type="Pfam" id="PF11708">
    <property type="entry name" value="Slu7"/>
    <property type="match status" value="1"/>
</dbReference>
<dbReference type="InterPro" id="IPR039974">
    <property type="entry name" value="Splicing_factor_SLU7"/>
</dbReference>
<dbReference type="KEGG" id="fcy:FRACYDRAFT_268758"/>
<evidence type="ECO:0000313" key="11">
    <source>
        <dbReference type="Proteomes" id="UP000095751"/>
    </source>
</evidence>
<dbReference type="GO" id="GO:0005681">
    <property type="term" value="C:spliceosomal complex"/>
    <property type="evidence" value="ECO:0007669"/>
    <property type="project" value="UniProtKB-UniRule"/>
</dbReference>
<evidence type="ECO:0000256" key="7">
    <source>
        <dbReference type="RuleBase" id="RU367071"/>
    </source>
</evidence>
<keyword evidence="11" id="KW-1185">Reference proteome</keyword>
<evidence type="ECO:0000256" key="6">
    <source>
        <dbReference type="ARBA" id="ARBA00023242"/>
    </source>
</evidence>
<dbReference type="GO" id="GO:0000398">
    <property type="term" value="P:mRNA splicing, via spliceosome"/>
    <property type="evidence" value="ECO:0007669"/>
    <property type="project" value="UniProtKB-UniRule"/>
</dbReference>
<gene>
    <name evidence="10" type="ORF">FRACYDRAFT_268758</name>
</gene>